<feature type="transmembrane region" description="Helical" evidence="9">
    <location>
        <begin position="96"/>
        <end position="114"/>
    </location>
</feature>
<dbReference type="GO" id="GO:0005886">
    <property type="term" value="C:plasma membrane"/>
    <property type="evidence" value="ECO:0007669"/>
    <property type="project" value="UniProtKB-SubCell"/>
</dbReference>
<dbReference type="FunFam" id="1.20.1250.20:FF:000001">
    <property type="entry name" value="Dicarboxylate MFS transporter"/>
    <property type="match status" value="1"/>
</dbReference>
<organism evidence="11 12">
    <name type="scientific">Dyella monticola</name>
    <dbReference type="NCBI Taxonomy" id="1927958"/>
    <lineage>
        <taxon>Bacteria</taxon>
        <taxon>Pseudomonadati</taxon>
        <taxon>Pseudomonadota</taxon>
        <taxon>Gammaproteobacteria</taxon>
        <taxon>Lysobacterales</taxon>
        <taxon>Rhodanobacteraceae</taxon>
        <taxon>Dyella</taxon>
    </lineage>
</organism>
<evidence type="ECO:0000256" key="6">
    <source>
        <dbReference type="ARBA" id="ARBA00022847"/>
    </source>
</evidence>
<dbReference type="PANTHER" id="PTHR43528:SF5">
    <property type="entry name" value="PROLINE_BETAINE TRANSPORTER"/>
    <property type="match status" value="1"/>
</dbReference>
<dbReference type="CDD" id="cd17367">
    <property type="entry name" value="MFS_KgtP"/>
    <property type="match status" value="1"/>
</dbReference>
<evidence type="ECO:0000313" key="12">
    <source>
        <dbReference type="Proteomes" id="UP000254258"/>
    </source>
</evidence>
<comment type="caution">
    <text evidence="11">The sequence shown here is derived from an EMBL/GenBank/DDBJ whole genome shotgun (WGS) entry which is preliminary data.</text>
</comment>
<feature type="transmembrane region" description="Helical" evidence="9">
    <location>
        <begin position="312"/>
        <end position="334"/>
    </location>
</feature>
<accession>A0A370WSQ7</accession>
<dbReference type="InterPro" id="IPR005829">
    <property type="entry name" value="Sugar_transporter_CS"/>
</dbReference>
<feature type="transmembrane region" description="Helical" evidence="9">
    <location>
        <begin position="66"/>
        <end position="84"/>
    </location>
</feature>
<feature type="domain" description="Major facilitator superfamily (MFS) profile" evidence="10">
    <location>
        <begin position="24"/>
        <end position="428"/>
    </location>
</feature>
<dbReference type="FunFam" id="1.20.1250.20:FF:000300">
    <property type="entry name" value="Dicarboxylate MFS transporter"/>
    <property type="match status" value="1"/>
</dbReference>
<evidence type="ECO:0000256" key="8">
    <source>
        <dbReference type="ARBA" id="ARBA00023136"/>
    </source>
</evidence>
<dbReference type="SUPFAM" id="SSF103473">
    <property type="entry name" value="MFS general substrate transporter"/>
    <property type="match status" value="1"/>
</dbReference>
<sequence>MSSISSAIGATKAPPMSASRRLRSIFGGSIGNLVEWYDWYIFSAFSLYFAQAFFPDGDQTTQLLNTAAVFAVGFVMRPLGGWLLGTFADRRGRKAALLLSVFMMSLGSLIIGLTPGYQTIGVAAPVLLVVARLLQGLSIGGEYGTSATYLSEMAPTATRGFWSSIQYVTLVAGQLIALALLMVLQQLVLTPAQLHAWGWRIPFLVGALLAIVAVLIRRSMEETASFKKAAHVKSPLRALLRHPREVFTVIGLTMGGTLAFYTYTTYMQKYLVNSAGMSKMDATSISTAALFVYALLQPVFGALSDRIGRRPLLIGFGLLGTLLTYPILSTLAAVHDWWQAFGLVMLALVVVSGYTSINAVVKAELFPAEIRAIGVGLPYALTLSVFGGTAEFLALWFKKIGHEDYFYWYVTACIACSLLVYVGMLDTRRHSRIVED</sequence>
<dbReference type="PROSITE" id="PS50850">
    <property type="entry name" value="MFS"/>
    <property type="match status" value="1"/>
</dbReference>
<feature type="transmembrane region" description="Helical" evidence="9">
    <location>
        <begin position="406"/>
        <end position="425"/>
    </location>
</feature>
<dbReference type="InterPro" id="IPR036259">
    <property type="entry name" value="MFS_trans_sf"/>
</dbReference>
<feature type="transmembrane region" description="Helical" evidence="9">
    <location>
        <begin position="246"/>
        <end position="263"/>
    </location>
</feature>
<dbReference type="InterPro" id="IPR020846">
    <property type="entry name" value="MFS_dom"/>
</dbReference>
<feature type="transmembrane region" description="Helical" evidence="9">
    <location>
        <begin position="120"/>
        <end position="140"/>
    </location>
</feature>
<comment type="similarity">
    <text evidence="2">Belongs to the major facilitator superfamily. Metabolite:H+ Symporter (MHS) family (TC 2.A.1.6) family.</text>
</comment>
<evidence type="ECO:0000256" key="3">
    <source>
        <dbReference type="ARBA" id="ARBA00022448"/>
    </source>
</evidence>
<dbReference type="GO" id="GO:0015293">
    <property type="term" value="F:symporter activity"/>
    <property type="evidence" value="ECO:0007669"/>
    <property type="project" value="UniProtKB-KW"/>
</dbReference>
<keyword evidence="7 9" id="KW-1133">Transmembrane helix</keyword>
<dbReference type="EMBL" id="QRBE01000015">
    <property type="protein sequence ID" value="RDS79209.1"/>
    <property type="molecule type" value="Genomic_DNA"/>
</dbReference>
<evidence type="ECO:0000259" key="10">
    <source>
        <dbReference type="PROSITE" id="PS50850"/>
    </source>
</evidence>
<dbReference type="Proteomes" id="UP000254258">
    <property type="component" value="Unassembled WGS sequence"/>
</dbReference>
<feature type="transmembrane region" description="Helical" evidence="9">
    <location>
        <begin position="36"/>
        <end position="54"/>
    </location>
</feature>
<dbReference type="Pfam" id="PF07690">
    <property type="entry name" value="MFS_1"/>
    <property type="match status" value="1"/>
</dbReference>
<name>A0A370WSQ7_9GAMM</name>
<dbReference type="PANTHER" id="PTHR43528">
    <property type="entry name" value="ALPHA-KETOGLUTARATE PERMEASE"/>
    <property type="match status" value="1"/>
</dbReference>
<dbReference type="RefSeq" id="WP_115497137.1">
    <property type="nucleotide sequence ID" value="NZ_QRBE01000015.1"/>
</dbReference>
<dbReference type="InterPro" id="IPR051084">
    <property type="entry name" value="H+-coupled_symporters"/>
</dbReference>
<comment type="subcellular location">
    <subcellularLocation>
        <location evidence="1">Cell membrane</location>
        <topology evidence="1">Multi-pass membrane protein</topology>
    </subcellularLocation>
</comment>
<feature type="transmembrane region" description="Helical" evidence="9">
    <location>
        <begin position="373"/>
        <end position="394"/>
    </location>
</feature>
<keyword evidence="6" id="KW-0769">Symport</keyword>
<evidence type="ECO:0000256" key="4">
    <source>
        <dbReference type="ARBA" id="ARBA00022475"/>
    </source>
</evidence>
<feature type="transmembrane region" description="Helical" evidence="9">
    <location>
        <begin position="283"/>
        <end position="300"/>
    </location>
</feature>
<dbReference type="Pfam" id="PF00083">
    <property type="entry name" value="Sugar_tr"/>
    <property type="match status" value="1"/>
</dbReference>
<evidence type="ECO:0000256" key="1">
    <source>
        <dbReference type="ARBA" id="ARBA00004651"/>
    </source>
</evidence>
<evidence type="ECO:0000256" key="5">
    <source>
        <dbReference type="ARBA" id="ARBA00022692"/>
    </source>
</evidence>
<dbReference type="PROSITE" id="PS00217">
    <property type="entry name" value="SUGAR_TRANSPORT_2"/>
    <property type="match status" value="1"/>
</dbReference>
<keyword evidence="3" id="KW-0813">Transport</keyword>
<dbReference type="Gene3D" id="1.20.1250.20">
    <property type="entry name" value="MFS general substrate transporter like domains"/>
    <property type="match status" value="2"/>
</dbReference>
<protein>
    <submittedName>
        <fullName evidence="11">MFS transporter</fullName>
    </submittedName>
</protein>
<gene>
    <name evidence="11" type="ORF">DWU98_18835</name>
</gene>
<evidence type="ECO:0000256" key="2">
    <source>
        <dbReference type="ARBA" id="ARBA00008240"/>
    </source>
</evidence>
<dbReference type="OrthoDB" id="3690818at2"/>
<keyword evidence="8 9" id="KW-0472">Membrane</keyword>
<dbReference type="AlphaFoldDB" id="A0A370WSQ7"/>
<keyword evidence="12" id="KW-1185">Reference proteome</keyword>
<evidence type="ECO:0000313" key="11">
    <source>
        <dbReference type="EMBL" id="RDS79209.1"/>
    </source>
</evidence>
<feature type="transmembrane region" description="Helical" evidence="9">
    <location>
        <begin position="161"/>
        <end position="184"/>
    </location>
</feature>
<keyword evidence="5 9" id="KW-0812">Transmembrane</keyword>
<dbReference type="InterPro" id="IPR005828">
    <property type="entry name" value="MFS_sugar_transport-like"/>
</dbReference>
<evidence type="ECO:0000256" key="7">
    <source>
        <dbReference type="ARBA" id="ARBA00022989"/>
    </source>
</evidence>
<reference evidence="11 12" key="1">
    <citation type="submission" date="2018-07" db="EMBL/GenBank/DDBJ databases">
        <title>Dyella monticola sp. nov. and Dyella psychrodurans sp. nov. isolated from monsoon evergreen broad-leaved forest soil of Dinghu Mountain, China.</title>
        <authorList>
            <person name="Gao Z."/>
            <person name="Qiu L."/>
        </authorList>
    </citation>
    <scope>NUCLEOTIDE SEQUENCE [LARGE SCALE GENOMIC DNA]</scope>
    <source>
        <strain evidence="11 12">4G-K06</strain>
    </source>
</reference>
<feature type="transmembrane region" description="Helical" evidence="9">
    <location>
        <begin position="196"/>
        <end position="216"/>
    </location>
</feature>
<proteinExistence type="inferred from homology"/>
<feature type="transmembrane region" description="Helical" evidence="9">
    <location>
        <begin position="340"/>
        <end position="361"/>
    </location>
</feature>
<keyword evidence="4" id="KW-1003">Cell membrane</keyword>
<evidence type="ECO:0000256" key="9">
    <source>
        <dbReference type="SAM" id="Phobius"/>
    </source>
</evidence>
<dbReference type="InterPro" id="IPR011701">
    <property type="entry name" value="MFS"/>
</dbReference>